<dbReference type="RefSeq" id="WP_054967455.1">
    <property type="nucleotide sequence ID" value="NZ_LJCO01000008.1"/>
</dbReference>
<dbReference type="GO" id="GO:0004016">
    <property type="term" value="F:adenylate cyclase activity"/>
    <property type="evidence" value="ECO:0007669"/>
    <property type="project" value="UniProtKB-ARBA"/>
</dbReference>
<evidence type="ECO:0000256" key="1">
    <source>
        <dbReference type="ARBA" id="ARBA00005381"/>
    </source>
</evidence>
<comment type="caution">
    <text evidence="3">The sequence shown here is derived from an EMBL/GenBank/DDBJ whole genome shotgun (WGS) entry which is preliminary data.</text>
</comment>
<dbReference type="InterPro" id="IPR029787">
    <property type="entry name" value="Nucleotide_cyclase"/>
</dbReference>
<proteinExistence type="inferred from homology"/>
<comment type="similarity">
    <text evidence="1">Belongs to the adenylyl cyclase class-3 family.</text>
</comment>
<dbReference type="PANTHER" id="PTHR43081">
    <property type="entry name" value="ADENYLATE CYCLASE, TERMINAL-DIFFERENTIATION SPECIFIC-RELATED"/>
    <property type="match status" value="1"/>
</dbReference>
<evidence type="ECO:0000259" key="2">
    <source>
        <dbReference type="PROSITE" id="PS50125"/>
    </source>
</evidence>
<dbReference type="PATRIC" id="fig|471514.4.peg.355"/>
<name>A0A0P9D0Q9_9BACL</name>
<dbReference type="GO" id="GO:0035556">
    <property type="term" value="P:intracellular signal transduction"/>
    <property type="evidence" value="ECO:0007669"/>
    <property type="project" value="InterPro"/>
</dbReference>
<protein>
    <submittedName>
        <fullName evidence="3">Guanylate cyclase</fullName>
    </submittedName>
</protein>
<dbReference type="CDD" id="cd07302">
    <property type="entry name" value="CHD"/>
    <property type="match status" value="1"/>
</dbReference>
<dbReference type="GO" id="GO:0006171">
    <property type="term" value="P:cAMP biosynthetic process"/>
    <property type="evidence" value="ECO:0007669"/>
    <property type="project" value="TreeGrafter"/>
</dbReference>
<dbReference type="AlphaFoldDB" id="A0A0P9D0Q9"/>
<reference evidence="3 4" key="1">
    <citation type="submission" date="2015-09" db="EMBL/GenBank/DDBJ databases">
        <title>Draft genome sequence of Alicyclobacillus ferrooxydans DSM 22381.</title>
        <authorList>
            <person name="Hemp J."/>
        </authorList>
    </citation>
    <scope>NUCLEOTIDE SEQUENCE [LARGE SCALE GENOMIC DNA]</scope>
    <source>
        <strain evidence="3 4">TC-34</strain>
    </source>
</reference>
<evidence type="ECO:0000313" key="4">
    <source>
        <dbReference type="Proteomes" id="UP000050482"/>
    </source>
</evidence>
<keyword evidence="4" id="KW-1185">Reference proteome</keyword>
<dbReference type="PROSITE" id="PS50125">
    <property type="entry name" value="GUANYLATE_CYCLASE_2"/>
    <property type="match status" value="1"/>
</dbReference>
<dbReference type="SUPFAM" id="SSF55073">
    <property type="entry name" value="Nucleotide cyclase"/>
    <property type="match status" value="1"/>
</dbReference>
<sequence length="240" mass="26755">MSFSMTEAKRLVKEHFDRARGKMLMAKSMTDSFKMAEPISDVVPGYHAKEMEFGDYEKDNYTALFIDIRNSTKRAHRIGAEKTFLSLHAFFPGVAYTIEEFGGYVMDFMGDGVMAFFGGKESEMNKSWAAQQAGTCGLKLIDVVQNAVNPVLKDGGIDWLFQCGVGIDHGSVVVTKIGTYDNYDVKAFGDCINKASKYSDGTDSVVVSQQIKDLWPTSEGGKMRFHKLGHSDGYEVRREE</sequence>
<dbReference type="OrthoDB" id="9806704at2"/>
<accession>A0A0P9D0Q9</accession>
<organism evidence="3 4">
    <name type="scientific">Alicyclobacillus ferrooxydans</name>
    <dbReference type="NCBI Taxonomy" id="471514"/>
    <lineage>
        <taxon>Bacteria</taxon>
        <taxon>Bacillati</taxon>
        <taxon>Bacillota</taxon>
        <taxon>Bacilli</taxon>
        <taxon>Bacillales</taxon>
        <taxon>Alicyclobacillaceae</taxon>
        <taxon>Alicyclobacillus</taxon>
    </lineage>
</organism>
<dbReference type="STRING" id="471514.AN477_01770"/>
<dbReference type="Proteomes" id="UP000050482">
    <property type="component" value="Unassembled WGS sequence"/>
</dbReference>
<dbReference type="InterPro" id="IPR050697">
    <property type="entry name" value="Adenylyl/Guanylyl_Cyclase_3/4"/>
</dbReference>
<dbReference type="Gene3D" id="3.30.70.1230">
    <property type="entry name" value="Nucleotide cyclase"/>
    <property type="match status" value="1"/>
</dbReference>
<dbReference type="InterPro" id="IPR001054">
    <property type="entry name" value="A/G_cyclase"/>
</dbReference>
<dbReference type="Pfam" id="PF00211">
    <property type="entry name" value="Guanylate_cyc"/>
    <property type="match status" value="1"/>
</dbReference>
<dbReference type="EMBL" id="LJCO01000008">
    <property type="protein sequence ID" value="KPV45665.1"/>
    <property type="molecule type" value="Genomic_DNA"/>
</dbReference>
<feature type="domain" description="Guanylate cyclase" evidence="2">
    <location>
        <begin position="62"/>
        <end position="199"/>
    </location>
</feature>
<gene>
    <name evidence="3" type="ORF">AN477_01770</name>
</gene>
<dbReference type="PANTHER" id="PTHR43081:SF1">
    <property type="entry name" value="ADENYLATE CYCLASE, TERMINAL-DIFFERENTIATION SPECIFIC"/>
    <property type="match status" value="1"/>
</dbReference>
<dbReference type="SMART" id="SM00044">
    <property type="entry name" value="CYCc"/>
    <property type="match status" value="1"/>
</dbReference>
<evidence type="ECO:0000313" key="3">
    <source>
        <dbReference type="EMBL" id="KPV45665.1"/>
    </source>
</evidence>